<dbReference type="VEuPathDB" id="TriTrypDB:BSAL_51525"/>
<name>A0A0S4IMR0_BODSA</name>
<dbReference type="InterPro" id="IPR006553">
    <property type="entry name" value="Leu-rich_rpt_Cys-con_subtyp"/>
</dbReference>
<proteinExistence type="predicted"/>
<sequence length="1818" mass="199730">MPSERAIKIVIKSVKVAKKEYAFRLQLGVVLDKSNPLEKFIPFSLLNEHSSNTSVTTPLIREGLSWNPSTCTLHVPKKTTSMMDLSSGSNMDCIVCKDEFQLCLHKLKGSDDDDDGDSLPSVYHFQVDLDSQTNLRDGFDVVAKFSKTATFKVWVQEVDIEDFHPEKLADLSQGPQAATLQSLAAAVEKVGVALQLAEQGTVRHKYLGTWRSALLGVCGNTASAFLQELPGGAGICGVIGTLFHAVVSEGECLEAGVEICNDVASTLRVIAHVAAECPFEEATHVHSGLDAFVALVHVTVRDLQAFQRIRGCRYWKSTVFLERVSKYADDLRHMQTRIKLDLNLLLSVEMHKDLKQQQLPPKLRYLRADEVNCINRFSTTVVLPELQHALRDIYEKRVKQSAVAQISMTVNHLTPIRMRMMTASSSSNMLLTGDATIDSTDVISLLIAQKKRSLLVEGPSGIGKTTWVHHLASTQALSNGVVIPIHLGKLARYLSNKTTDETTLLSPRELIFVSLGGREAHADLVDKIYFGAQRYGWNIVFMFDGPEEVTTTSSQPEIDLYQYVMKEVIHAVEASDPLQNAPPHLFGTTSVVVLVSREGRVAQRAQNTAFMVPWCTTEANMFIAQFFRAQQVRDNIMFPRPTLTSASEKNSDVFMIQNIVDELRSVIESQRFGAFLTHPVALEALCYCKMIAPDKPIASISELMRRSVTSKLEAAHCKYGSDWTSSQEVLKRCKRLAMTTGRDGNFFDLDPTDPVDRDVMRSGLVRSTTTGRFVDLPFLQYFQALHVSTNLSLLSSTDWDCCSVPLIRCEDSLCCVLYAARDTVVCLRNLEHNAVTIELTVEIVRKRRDVCVRWCCGSSFDRAYDSLKHGLHAEKRTVEPKSQTTMQIVLKQTEYCALSIHGTDSRVVAVQCTWRDVTSGSEHVNLPQISQWQPFFDIPVYRQQTTFFQILADLIRAPTNGPEASEITTTTTTRFPLSSIDDDDAMIHRSPANREMMTTYLLQRLQYHHQRAASLTRDADRSLVSTSFPNILATAAGSTFANWSSKASVLAQMGLTIVTQCASVLLPLSARSTFGAMLAMMTETQHFFGRVLEFFGIRPKAVFEWALLPCAIHGGISMWLSLTERISKWRKALLFNPRGAFMNEALIASYTNGTDDIAQHLKSAGARINFMHACSLGATKIVREEVYRMIQTKSQTIDEDVCPLLRECMTHGQIGTIAAIVELLASSSASSVPLPNVCDWIISSILDGNSPSGVSTAGRDGLIRCVALLLPSAKEDSTLYMQLEELALRVCPLRSTQHLVIARILTMQSLLSATRPFLEDNVNQQTFLARSAVGATIAVSNASIDARTYSREFLSCVRDCCEFSSARSLKLTELDENDAILRKVLTPSNQTLKELHLDGCKLPKAATFPPNIETLVLSNSTVSDVTAVSIKKLMSLSCLTINGTASPNQTILENIACTSLKSLSVSNQSNLKGLSVCTAVWKSQNLLSLRIDNSVCFSNDDICRILRIPTLTSLDLANAVCLSSVELHADEIAPLVSLRLGSLSDNFHDGTARPLAAIKTLTSLQITGKGITGGSCIAHFCQLKLLTVLSLAGCTSVVGVAGVMALQTMISLTSLNINDCTVTNVGLLELSNLPCTLRELSAANTGCTDEGLTHIAKIKSLTYLSVARNNISDKGVSHMKAMKDLSTLVLDECCAVTSAGVLEFARSMRSLQSLSMAKCTKVDNGDGFRRIPKMETLTSLNFSGCENMTLSAETCLLLSQSRSLVSLDLSGCSLSRDALEALSSSKSIVTLAICGCRGVTEEHVDNFFVHNKTTHVLR</sequence>
<dbReference type="SUPFAM" id="SSF52047">
    <property type="entry name" value="RNI-like"/>
    <property type="match status" value="2"/>
</dbReference>
<evidence type="ECO:0000313" key="2">
    <source>
        <dbReference type="Proteomes" id="UP000051952"/>
    </source>
</evidence>
<dbReference type="InterPro" id="IPR027417">
    <property type="entry name" value="P-loop_NTPase"/>
</dbReference>
<dbReference type="Gene3D" id="3.80.10.10">
    <property type="entry name" value="Ribonuclease Inhibitor"/>
    <property type="match status" value="4"/>
</dbReference>
<dbReference type="GO" id="GO:0031146">
    <property type="term" value="P:SCF-dependent proteasomal ubiquitin-dependent protein catabolic process"/>
    <property type="evidence" value="ECO:0007669"/>
    <property type="project" value="TreeGrafter"/>
</dbReference>
<dbReference type="EMBL" id="CYKH01000064">
    <property type="protein sequence ID" value="CUE67958.1"/>
    <property type="molecule type" value="Genomic_DNA"/>
</dbReference>
<dbReference type="InterPro" id="IPR001611">
    <property type="entry name" value="Leu-rich_rpt"/>
</dbReference>
<keyword evidence="2" id="KW-1185">Reference proteome</keyword>
<protein>
    <submittedName>
        <fullName evidence="1">Uncharacterized protein</fullName>
    </submittedName>
</protein>
<organism evidence="1 2">
    <name type="scientific">Bodo saltans</name>
    <name type="common">Flagellated protozoan</name>
    <dbReference type="NCBI Taxonomy" id="75058"/>
    <lineage>
        <taxon>Eukaryota</taxon>
        <taxon>Discoba</taxon>
        <taxon>Euglenozoa</taxon>
        <taxon>Kinetoplastea</taxon>
        <taxon>Metakinetoplastina</taxon>
        <taxon>Eubodonida</taxon>
        <taxon>Bodonidae</taxon>
        <taxon>Bodo</taxon>
    </lineage>
</organism>
<reference evidence="2" key="1">
    <citation type="submission" date="2015-09" db="EMBL/GenBank/DDBJ databases">
        <authorList>
            <consortium name="Pathogen Informatics"/>
        </authorList>
    </citation>
    <scope>NUCLEOTIDE SEQUENCE [LARGE SCALE GENOMIC DNA]</scope>
    <source>
        <strain evidence="2">Lake Konstanz</strain>
    </source>
</reference>
<dbReference type="SMART" id="SM00367">
    <property type="entry name" value="LRR_CC"/>
    <property type="match status" value="4"/>
</dbReference>
<accession>A0A0S4IMR0</accession>
<dbReference type="SUPFAM" id="SSF52540">
    <property type="entry name" value="P-loop containing nucleoside triphosphate hydrolases"/>
    <property type="match status" value="1"/>
</dbReference>
<dbReference type="InterPro" id="IPR032675">
    <property type="entry name" value="LRR_dom_sf"/>
</dbReference>
<dbReference type="PANTHER" id="PTHR13318">
    <property type="entry name" value="PARTNER OF PAIRED, ISOFORM B-RELATED"/>
    <property type="match status" value="1"/>
</dbReference>
<dbReference type="Proteomes" id="UP000051952">
    <property type="component" value="Unassembled WGS sequence"/>
</dbReference>
<dbReference type="Pfam" id="PF13516">
    <property type="entry name" value="LRR_6"/>
    <property type="match status" value="2"/>
</dbReference>
<gene>
    <name evidence="1" type="ORF">BSAL_51525</name>
</gene>
<evidence type="ECO:0000313" key="1">
    <source>
        <dbReference type="EMBL" id="CUE67958.1"/>
    </source>
</evidence>
<dbReference type="GO" id="GO:0019005">
    <property type="term" value="C:SCF ubiquitin ligase complex"/>
    <property type="evidence" value="ECO:0007669"/>
    <property type="project" value="TreeGrafter"/>
</dbReference>
<dbReference type="Gene3D" id="3.40.50.300">
    <property type="entry name" value="P-loop containing nucleotide triphosphate hydrolases"/>
    <property type="match status" value="1"/>
</dbReference>